<dbReference type="PANTHER" id="PTHR10763">
    <property type="entry name" value="CELL DIVISION CONTROL PROTEIN 6-RELATED"/>
    <property type="match status" value="1"/>
</dbReference>
<dbReference type="Proteomes" id="UP001500962">
    <property type="component" value="Unassembled WGS sequence"/>
</dbReference>
<sequence>MGDISFTPDDSLYKYRDSLSENYTPETIVGRDSEISQYHSALQPVINGETPNNTFLYGKTGVGKTAVTRYLLEQLANDADQFSVDLTVIQLNCEGLNSSYQVAVNLVNRIRPAESHISKTGHPQYEVYDFLWNAFDEIGGTILLVLDEVDNIGDDDSILYQIPRARSNGNISEAKVGIIGISNDLAFRENLSAKVRSSLCEKSISFPPYGATELQAVLKQRADVAFHDDAFDNEVVALCAAFGAQDAGDARKALDLLRGAGDIARAENADRITENHVREARDELEREELMDGIANLADHQQLVLYALTTIEAEGETPARTQTVFQRYEELCEIAGMSCRTNRRVRDFLSELYALSIVESSQRNDGLSGGQYRDHILNHEIRLVVNGMSDLIDRVGIYQSILSTIEEADNVMISSTGDPSTTPN</sequence>
<dbReference type="GO" id="GO:0006260">
    <property type="term" value="P:DNA replication"/>
    <property type="evidence" value="ECO:0007669"/>
    <property type="project" value="UniProtKB-UniRule"/>
</dbReference>
<evidence type="ECO:0000256" key="2">
    <source>
        <dbReference type="ARBA" id="ARBA00022705"/>
    </source>
</evidence>
<proteinExistence type="inferred from homology"/>
<dbReference type="InterPro" id="IPR049945">
    <property type="entry name" value="AAA_22"/>
</dbReference>
<feature type="domain" description="AAA+ ATPase" evidence="6">
    <location>
        <begin position="50"/>
        <end position="205"/>
    </location>
</feature>
<dbReference type="AlphaFoldDB" id="A0AAV3SLW6"/>
<keyword evidence="10" id="KW-1185">Reference proteome</keyword>
<dbReference type="KEGG" id="hdo:MUK72_20000"/>
<evidence type="ECO:0000256" key="4">
    <source>
        <dbReference type="ARBA" id="ARBA00022840"/>
    </source>
</evidence>
<dbReference type="HAMAP" id="MF_01407">
    <property type="entry name" value="ORC1_type_DNA_replic_protein"/>
    <property type="match status" value="1"/>
</dbReference>
<dbReference type="Pfam" id="PF09079">
    <property type="entry name" value="WHD_Cdc6"/>
    <property type="match status" value="1"/>
</dbReference>
<evidence type="ECO:0000259" key="6">
    <source>
        <dbReference type="SMART" id="SM00382"/>
    </source>
</evidence>
<comment type="similarity">
    <text evidence="1 5">Belongs to the CDC6/cdc18 family.</text>
</comment>
<dbReference type="PANTHER" id="PTHR10763:SF22">
    <property type="entry name" value="ORC1-TYPE DNA REPLICATION PROTEIN"/>
    <property type="match status" value="1"/>
</dbReference>
<keyword evidence="3 5" id="KW-0547">Nucleotide-binding</keyword>
<keyword evidence="9" id="KW-0614">Plasmid</keyword>
<evidence type="ECO:0000256" key="1">
    <source>
        <dbReference type="ARBA" id="ARBA00006184"/>
    </source>
</evidence>
<dbReference type="Proteomes" id="UP000830542">
    <property type="component" value="Plasmid unnamed5"/>
</dbReference>
<feature type="binding site" evidence="5">
    <location>
        <begin position="62"/>
        <end position="66"/>
    </location>
    <ligand>
        <name>ATP</name>
        <dbReference type="ChEBI" id="CHEBI:30616"/>
    </ligand>
</feature>
<evidence type="ECO:0000259" key="7">
    <source>
        <dbReference type="SMART" id="SM01074"/>
    </source>
</evidence>
<evidence type="ECO:0000313" key="10">
    <source>
        <dbReference type="Proteomes" id="UP000830542"/>
    </source>
</evidence>
<dbReference type="GeneID" id="71764182"/>
<dbReference type="EMBL" id="CP095010">
    <property type="protein sequence ID" value="UOO97563.1"/>
    <property type="molecule type" value="Genomic_DNA"/>
</dbReference>
<dbReference type="InterPro" id="IPR036388">
    <property type="entry name" value="WH-like_DNA-bd_sf"/>
</dbReference>
<evidence type="ECO:0000313" key="9">
    <source>
        <dbReference type="EMBL" id="UOO97563.1"/>
    </source>
</evidence>
<dbReference type="InterPro" id="IPR003593">
    <property type="entry name" value="AAA+_ATPase"/>
</dbReference>
<organism evidence="8 11">
    <name type="scientific">Halococcus dombrowskii</name>
    <dbReference type="NCBI Taxonomy" id="179637"/>
    <lineage>
        <taxon>Archaea</taxon>
        <taxon>Methanobacteriati</taxon>
        <taxon>Methanobacteriota</taxon>
        <taxon>Stenosarchaea group</taxon>
        <taxon>Halobacteria</taxon>
        <taxon>Halobacteriales</taxon>
        <taxon>Halococcaceae</taxon>
        <taxon>Halococcus</taxon>
    </lineage>
</organism>
<dbReference type="SMART" id="SM00382">
    <property type="entry name" value="AAA"/>
    <property type="match status" value="1"/>
</dbReference>
<evidence type="ECO:0000313" key="11">
    <source>
        <dbReference type="Proteomes" id="UP001500962"/>
    </source>
</evidence>
<feature type="domain" description="Cdc6 C-terminal" evidence="7">
    <location>
        <begin position="304"/>
        <end position="387"/>
    </location>
</feature>
<dbReference type="Gene3D" id="1.10.8.60">
    <property type="match status" value="1"/>
</dbReference>
<protein>
    <recommendedName>
        <fullName evidence="5">ORC1-type DNA replication protein</fullName>
    </recommendedName>
</protein>
<dbReference type="Pfam" id="PF13401">
    <property type="entry name" value="AAA_22"/>
    <property type="match status" value="1"/>
</dbReference>
<gene>
    <name evidence="8" type="ORF">GCM10008985_33740</name>
    <name evidence="9" type="ORF">MUK72_20000</name>
</gene>
<reference evidence="9" key="2">
    <citation type="submission" date="2022-04" db="EMBL/GenBank/DDBJ databases">
        <title>Sequencing and genomic assembly of Halococcus dombrowskii.</title>
        <authorList>
            <person name="Lim S.W."/>
            <person name="MacLea K.S."/>
        </authorList>
    </citation>
    <scope>NUCLEOTIDE SEQUENCE</scope>
    <source>
        <strain evidence="9">H4</strain>
        <plasmid evidence="9">unnamed5</plasmid>
    </source>
</reference>
<dbReference type="InterPro" id="IPR027417">
    <property type="entry name" value="P-loop_NTPase"/>
</dbReference>
<dbReference type="InterPro" id="IPR055237">
    <property type="entry name" value="Cdc6_lid"/>
</dbReference>
<dbReference type="NCBIfam" id="TIGR02928">
    <property type="entry name" value="orc1/cdc6 family replication initiation protein"/>
    <property type="match status" value="1"/>
</dbReference>
<dbReference type="InterPro" id="IPR036390">
    <property type="entry name" value="WH_DNA-bd_sf"/>
</dbReference>
<dbReference type="SUPFAM" id="SSF46785">
    <property type="entry name" value="Winged helix' DNA-binding domain"/>
    <property type="match status" value="1"/>
</dbReference>
<evidence type="ECO:0000256" key="5">
    <source>
        <dbReference type="HAMAP-Rule" id="MF_01407"/>
    </source>
</evidence>
<keyword evidence="4 5" id="KW-0067">ATP-binding</keyword>
<accession>A0AAV3SLW6</accession>
<evidence type="ECO:0000256" key="3">
    <source>
        <dbReference type="ARBA" id="ARBA00022741"/>
    </source>
</evidence>
<dbReference type="SUPFAM" id="SSF52540">
    <property type="entry name" value="P-loop containing nucleoside triphosphate hydrolases"/>
    <property type="match status" value="1"/>
</dbReference>
<keyword evidence="2 5" id="KW-0235">DNA replication</keyword>
<dbReference type="RefSeq" id="WP_244707241.1">
    <property type="nucleotide sequence ID" value="NZ_BAAADN010000074.1"/>
</dbReference>
<dbReference type="InterPro" id="IPR050311">
    <property type="entry name" value="ORC1/CDC6"/>
</dbReference>
<dbReference type="SMART" id="SM01074">
    <property type="entry name" value="Cdc6_C"/>
    <property type="match status" value="1"/>
</dbReference>
<dbReference type="CDD" id="cd08768">
    <property type="entry name" value="Cdc6_C"/>
    <property type="match status" value="1"/>
</dbReference>
<name>A0AAV3SLW6_HALDO</name>
<reference evidence="8" key="1">
    <citation type="journal article" date="2014" name="Int. J. Syst. Evol. Microbiol.">
        <title>Complete genome sequence of Corynebacterium casei LMG S-19264T (=DSM 44701T), isolated from a smear-ripened cheese.</title>
        <authorList>
            <consortium name="US DOE Joint Genome Institute (JGI-PGF)"/>
            <person name="Walter F."/>
            <person name="Albersmeier A."/>
            <person name="Kalinowski J."/>
            <person name="Ruckert C."/>
        </authorList>
    </citation>
    <scope>NUCLEOTIDE SEQUENCE</scope>
    <source>
        <strain evidence="8">JCM 12289</strain>
    </source>
</reference>
<dbReference type="FunFam" id="1.10.8.60:FF:000073">
    <property type="entry name" value="ORC1-type DNA replication protein"/>
    <property type="match status" value="1"/>
</dbReference>
<dbReference type="EMBL" id="BAAADN010000074">
    <property type="protein sequence ID" value="GAA0474457.1"/>
    <property type="molecule type" value="Genomic_DNA"/>
</dbReference>
<dbReference type="GO" id="GO:0005524">
    <property type="term" value="F:ATP binding"/>
    <property type="evidence" value="ECO:0007669"/>
    <property type="project" value="UniProtKB-UniRule"/>
</dbReference>
<dbReference type="InterPro" id="IPR015163">
    <property type="entry name" value="Cdc6_C"/>
</dbReference>
<feature type="binding site" evidence="5">
    <location>
        <position position="209"/>
    </location>
    <ligand>
        <name>ATP</name>
        <dbReference type="ChEBI" id="CHEBI:30616"/>
    </ligand>
</feature>
<dbReference type="Pfam" id="PF22703">
    <property type="entry name" value="Cdc6_lid"/>
    <property type="match status" value="1"/>
</dbReference>
<reference evidence="8" key="3">
    <citation type="submission" date="2023-12" db="EMBL/GenBank/DDBJ databases">
        <authorList>
            <person name="Sun Q."/>
            <person name="Inoue M."/>
        </authorList>
    </citation>
    <scope>NUCLEOTIDE SEQUENCE</scope>
    <source>
        <strain evidence="8">JCM 12289</strain>
    </source>
</reference>
<comment type="function">
    <text evidence="5">Involved in regulation of DNA replication.</text>
</comment>
<evidence type="ECO:0000313" key="8">
    <source>
        <dbReference type="EMBL" id="GAA0474457.1"/>
    </source>
</evidence>
<dbReference type="Gene3D" id="1.10.10.10">
    <property type="entry name" value="Winged helix-like DNA-binding domain superfamily/Winged helix DNA-binding domain"/>
    <property type="match status" value="1"/>
</dbReference>
<geneLocation type="plasmid" evidence="9 10">
    <name>unnamed5</name>
</geneLocation>
<feature type="binding site" evidence="5">
    <location>
        <position position="221"/>
    </location>
    <ligand>
        <name>ATP</name>
        <dbReference type="ChEBI" id="CHEBI:30616"/>
    </ligand>
</feature>
<dbReference type="Gene3D" id="3.40.50.300">
    <property type="entry name" value="P-loop containing nucleotide triphosphate hydrolases"/>
    <property type="match status" value="1"/>
</dbReference>
<dbReference type="InterPro" id="IPR014277">
    <property type="entry name" value="Orc1/Cdc6_arc"/>
</dbReference>